<accession>A0A4S2N5N3</accession>
<feature type="compositionally biased region" description="Polar residues" evidence="1">
    <location>
        <begin position="144"/>
        <end position="161"/>
    </location>
</feature>
<dbReference type="InterPro" id="IPR036322">
    <property type="entry name" value="WD40_repeat_dom_sf"/>
</dbReference>
<feature type="compositionally biased region" description="Pro residues" evidence="1">
    <location>
        <begin position="994"/>
        <end position="1008"/>
    </location>
</feature>
<organism evidence="2 3">
    <name type="scientific">Ascodesmis nigricans</name>
    <dbReference type="NCBI Taxonomy" id="341454"/>
    <lineage>
        <taxon>Eukaryota</taxon>
        <taxon>Fungi</taxon>
        <taxon>Dikarya</taxon>
        <taxon>Ascomycota</taxon>
        <taxon>Pezizomycotina</taxon>
        <taxon>Pezizomycetes</taxon>
        <taxon>Pezizales</taxon>
        <taxon>Ascodesmidaceae</taxon>
        <taxon>Ascodesmis</taxon>
    </lineage>
</organism>
<dbReference type="InterPro" id="IPR015943">
    <property type="entry name" value="WD40/YVTN_repeat-like_dom_sf"/>
</dbReference>
<dbReference type="Gene3D" id="2.130.10.10">
    <property type="entry name" value="YVTN repeat-like/Quinoprotein amine dehydrogenase"/>
    <property type="match status" value="1"/>
</dbReference>
<gene>
    <name evidence="2" type="ORF">EX30DRAFT_360583</name>
</gene>
<dbReference type="GO" id="GO:0042594">
    <property type="term" value="P:response to starvation"/>
    <property type="evidence" value="ECO:0007669"/>
    <property type="project" value="TreeGrafter"/>
</dbReference>
<dbReference type="STRING" id="341454.A0A4S2N5N3"/>
<feature type="region of interest" description="Disordered" evidence="1">
    <location>
        <begin position="1054"/>
        <end position="1074"/>
    </location>
</feature>
<feature type="compositionally biased region" description="Basic residues" evidence="1">
    <location>
        <begin position="1010"/>
        <end position="1019"/>
    </location>
</feature>
<feature type="region of interest" description="Disordered" evidence="1">
    <location>
        <begin position="793"/>
        <end position="814"/>
    </location>
</feature>
<feature type="compositionally biased region" description="Low complexity" evidence="1">
    <location>
        <begin position="650"/>
        <end position="664"/>
    </location>
</feature>
<feature type="region of interest" description="Disordered" evidence="1">
    <location>
        <begin position="111"/>
        <end position="177"/>
    </location>
</feature>
<dbReference type="EMBL" id="ML220112">
    <property type="protein sequence ID" value="TGZ84541.1"/>
    <property type="molecule type" value="Genomic_DNA"/>
</dbReference>
<dbReference type="PANTHER" id="PTHR13268">
    <property type="entry name" value="BREAST CARCINOMA AMPLIFIED SEQUENCE 3"/>
    <property type="match status" value="1"/>
</dbReference>
<evidence type="ECO:0008006" key="4">
    <source>
        <dbReference type="Google" id="ProtNLM"/>
    </source>
</evidence>
<dbReference type="GO" id="GO:0005737">
    <property type="term" value="C:cytoplasm"/>
    <property type="evidence" value="ECO:0007669"/>
    <property type="project" value="TreeGrafter"/>
</dbReference>
<feature type="compositionally biased region" description="Pro residues" evidence="1">
    <location>
        <begin position="1028"/>
        <end position="1039"/>
    </location>
</feature>
<dbReference type="AlphaFoldDB" id="A0A4S2N5N3"/>
<dbReference type="PANTHER" id="PTHR13268:SF0">
    <property type="entry name" value="BCAS3 MICROTUBULE ASSOCIATED CELL MIGRATION FACTOR"/>
    <property type="match status" value="1"/>
</dbReference>
<keyword evidence="3" id="KW-1185">Reference proteome</keyword>
<feature type="region of interest" description="Disordered" evidence="1">
    <location>
        <begin position="992"/>
        <end position="1039"/>
    </location>
</feature>
<feature type="region of interest" description="Disordered" evidence="1">
    <location>
        <begin position="650"/>
        <end position="671"/>
    </location>
</feature>
<feature type="compositionally biased region" description="Low complexity" evidence="1">
    <location>
        <begin position="112"/>
        <end position="123"/>
    </location>
</feature>
<dbReference type="SUPFAM" id="SSF82171">
    <property type="entry name" value="DPP6 N-terminal domain-like"/>
    <property type="match status" value="1"/>
</dbReference>
<name>A0A4S2N5N3_9PEZI</name>
<dbReference type="InParanoid" id="A0A4S2N5N3"/>
<dbReference type="OrthoDB" id="3938623at2759"/>
<feature type="region of interest" description="Disordered" evidence="1">
    <location>
        <begin position="282"/>
        <end position="307"/>
    </location>
</feature>
<dbReference type="GO" id="GO:0006914">
    <property type="term" value="P:autophagy"/>
    <property type="evidence" value="ECO:0007669"/>
    <property type="project" value="InterPro"/>
</dbReference>
<feature type="region of interest" description="Disordered" evidence="1">
    <location>
        <begin position="957"/>
        <end position="977"/>
    </location>
</feature>
<reference evidence="2 3" key="1">
    <citation type="submission" date="2019-04" db="EMBL/GenBank/DDBJ databases">
        <title>Comparative genomics and transcriptomics to analyze fruiting body development in filamentous ascomycetes.</title>
        <authorList>
            <consortium name="DOE Joint Genome Institute"/>
            <person name="Lutkenhaus R."/>
            <person name="Traeger S."/>
            <person name="Breuer J."/>
            <person name="Kuo A."/>
            <person name="Lipzen A."/>
            <person name="Pangilinan J."/>
            <person name="Dilworth D."/>
            <person name="Sandor L."/>
            <person name="Poggeler S."/>
            <person name="Barry K."/>
            <person name="Grigoriev I.V."/>
            <person name="Nowrousian M."/>
        </authorList>
    </citation>
    <scope>NUCLEOTIDE SEQUENCE [LARGE SCALE GENOMIC DNA]</scope>
    <source>
        <strain evidence="2 3">CBS 389.68</strain>
    </source>
</reference>
<protein>
    <recommendedName>
        <fullName evidence="4">WD40 repeat-like protein</fullName>
    </recommendedName>
</protein>
<evidence type="ECO:0000313" key="3">
    <source>
        <dbReference type="Proteomes" id="UP000298138"/>
    </source>
</evidence>
<proteinExistence type="predicted"/>
<dbReference type="Proteomes" id="UP000298138">
    <property type="component" value="Unassembled WGS sequence"/>
</dbReference>
<sequence>MPVFADHYRNARLNRDQPASTVPTTSVAVHNTPSSLGGNFNRPSRIYPREINNRHIKSPNPSTAASPLISAIPNASFARSIPLPSFLSNSSPSSGAPGSLGSASGGVGLGGVAASPPSGPGSYSSGGGFGPSRRGYQAFDGQHSAPNSAGFQNSYGATSPASAGRFNNGGHVQPGENNFACELQTIDDPSVTGYGRTKPGGTGGGDNVVCLGWDGGVDVWRIDREKADSIGQLTGLNGQVMGAKILPNPPLNDPLVTLRPLICLTIHSPMMDANEQEAAIRMDGDSPYSDSPPERPETAGSDGGFQQANPDLCSWQTTVEVWSLASKSRMATLFASPPIPLADVGFGISAPPPVWGGLRVQVSGGRVVVGLGNSGELYIFELTADKKSKVPEWKCVDKLWTCVQYPNSSFSGEGGGDVRNGTFGLPVVGVPVFALSDRWLAYCPAPANSFTADGEVRVPILSPTVTAQVSPPQPPISASVEGDDEPLMDRVKRGVTQGALNVGKRAADAGYKMIQNYLNREQTSSPNPPQYQIPSAGNGYVLSNGSMTSLHSGMGPPSALGQQIRQMQHNGNNQQMQPTFVPQNSREDRLISIVDLQKLSTGNGASLMGTFCPSGGVSFLSLSPSGLALLSASSKGDVVSVWDLLKSIHQPSSQSRAGSAPSSPDLGNSPTERNARLIARFQRLTVATIVDVDWAPPRGEKIAVVTERGTAHFYDLPSGAYQWPPYKPPPPSSSAANSSQTSAAGVAVSNAVNLFNSSTQPLLTAARRHSRGTSLGGSPGALFALPSPSNIRKINQSGSPNGDTPVGSNRISLPPSTVGVQPGCVKFLVARERGYVAVVGGGKLQIYQLRPGGSGKRGSKTGGVAPKGVEYQLPYLPDGSGLSLQDGKAEGFWSVRSRNKDGLDDMGGGEYWKTPLAWAEIETNTVCTPWHQLPRVKMFHYTAEKHQMVNLIEYTPAPEISPQSPGIDSPPQGGASLIGLDTEISAPALVQAPVIPPTPEPPSQPTPPMRGKKGKKSKGQRGNTPMPAAMPVPASPAPTPAPILQTIAAELASPVPTPSKSTPVPPPSTAKPSKATISTIKPIPWVFGKKIEIERVYISDAGGRGDVEFLAGKKERALREAMRDGLRLDGVDDMDEGPIVEEGIWGVEGIEDEVGDYGVVVGK</sequence>
<evidence type="ECO:0000256" key="1">
    <source>
        <dbReference type="SAM" id="MobiDB-lite"/>
    </source>
</evidence>
<dbReference type="SUPFAM" id="SSF50978">
    <property type="entry name" value="WD40 repeat-like"/>
    <property type="match status" value="1"/>
</dbReference>
<dbReference type="InterPro" id="IPR045142">
    <property type="entry name" value="BCAS3-like"/>
</dbReference>
<evidence type="ECO:0000313" key="2">
    <source>
        <dbReference type="EMBL" id="TGZ84541.1"/>
    </source>
</evidence>